<accession>A0A7W8K0V5</accession>
<reference evidence="2 3" key="1">
    <citation type="submission" date="2020-08" db="EMBL/GenBank/DDBJ databases">
        <title>Genomic Encyclopedia of Type Strains, Phase IV (KMG-IV): sequencing the most valuable type-strain genomes for metagenomic binning, comparative biology and taxonomic classification.</title>
        <authorList>
            <person name="Goeker M."/>
        </authorList>
    </citation>
    <scope>NUCLEOTIDE SEQUENCE [LARGE SCALE GENOMIC DNA]</scope>
    <source>
        <strain evidence="2 3">DSM 27939</strain>
    </source>
</reference>
<dbReference type="PROSITE" id="PS51257">
    <property type="entry name" value="PROKAR_LIPOPROTEIN"/>
    <property type="match status" value="1"/>
</dbReference>
<protein>
    <submittedName>
        <fullName evidence="2">Uncharacterized protein</fullName>
    </submittedName>
</protein>
<gene>
    <name evidence="2" type="ORF">HNQ08_005557</name>
</gene>
<organism evidence="2 3">
    <name type="scientific">Deinococcus humi</name>
    <dbReference type="NCBI Taxonomy" id="662880"/>
    <lineage>
        <taxon>Bacteria</taxon>
        <taxon>Thermotogati</taxon>
        <taxon>Deinococcota</taxon>
        <taxon>Deinococci</taxon>
        <taxon>Deinococcales</taxon>
        <taxon>Deinococcaceae</taxon>
        <taxon>Deinococcus</taxon>
    </lineage>
</organism>
<sequence>MRLLPLALLCAALLSACQDTAPPPRMLSADELRPMYRDLPREALPPISSSGLGETYTLGGVVKDWQASRDVALFLAPSQPGSPEGAAGTLTATGQIEVSAPLNIAQGYATKLSDLIRSEGTLCPVTELSWSSNPEVQVMVATLLVRWADVSLRMNAAALRPQTSPVPVWADLRPSVTQTSAGSRTAFLVYSPEEVTVLGENRCISGSEQGRPPGQRFVLQTQVRASVTLKTGWNALLNTEKLLSSVGKVGVVERGWTALPADELTTWTLR</sequence>
<proteinExistence type="predicted"/>
<evidence type="ECO:0000256" key="1">
    <source>
        <dbReference type="SAM" id="SignalP"/>
    </source>
</evidence>
<dbReference type="AlphaFoldDB" id="A0A7W8K0V5"/>
<feature type="signal peptide" evidence="1">
    <location>
        <begin position="1"/>
        <end position="21"/>
    </location>
</feature>
<name>A0A7W8K0V5_9DEIO</name>
<dbReference type="EMBL" id="JACHFL010000042">
    <property type="protein sequence ID" value="MBB5366428.1"/>
    <property type="molecule type" value="Genomic_DNA"/>
</dbReference>
<feature type="chain" id="PRO_5030711353" evidence="1">
    <location>
        <begin position="22"/>
        <end position="270"/>
    </location>
</feature>
<keyword evidence="1" id="KW-0732">Signal</keyword>
<comment type="caution">
    <text evidence="2">The sequence shown here is derived from an EMBL/GenBank/DDBJ whole genome shotgun (WGS) entry which is preliminary data.</text>
</comment>
<evidence type="ECO:0000313" key="3">
    <source>
        <dbReference type="Proteomes" id="UP000552709"/>
    </source>
</evidence>
<dbReference type="Proteomes" id="UP000552709">
    <property type="component" value="Unassembled WGS sequence"/>
</dbReference>
<dbReference type="RefSeq" id="WP_184138444.1">
    <property type="nucleotide sequence ID" value="NZ_JACHFL010000042.1"/>
</dbReference>
<keyword evidence="3" id="KW-1185">Reference proteome</keyword>
<evidence type="ECO:0000313" key="2">
    <source>
        <dbReference type="EMBL" id="MBB5366428.1"/>
    </source>
</evidence>